<dbReference type="GO" id="GO:0009103">
    <property type="term" value="P:lipopolysaccharide biosynthetic process"/>
    <property type="evidence" value="ECO:0007669"/>
    <property type="project" value="TreeGrafter"/>
</dbReference>
<feature type="transmembrane region" description="Helical" evidence="1">
    <location>
        <begin position="311"/>
        <end position="329"/>
    </location>
</feature>
<feature type="transmembrane region" description="Helical" evidence="1">
    <location>
        <begin position="152"/>
        <end position="172"/>
    </location>
</feature>
<evidence type="ECO:0000259" key="2">
    <source>
        <dbReference type="Pfam" id="PF01757"/>
    </source>
</evidence>
<reference evidence="3 4" key="1">
    <citation type="submission" date="2016-11" db="EMBL/GenBank/DDBJ databases">
        <title>Genome sequencing of Zhihengliuella aestuarii B18 antagonistic to Plasmodiophora brassicae.</title>
        <authorList>
            <person name="Luo Y."/>
        </authorList>
    </citation>
    <scope>NUCLEOTIDE SEQUENCE [LARGE SCALE GENOMIC DNA]</scope>
    <source>
        <strain evidence="3 4">B18</strain>
    </source>
</reference>
<feature type="transmembrane region" description="Helical" evidence="1">
    <location>
        <begin position="179"/>
        <end position="198"/>
    </location>
</feature>
<dbReference type="OrthoDB" id="9807745at2"/>
<sequence length="386" mass="43218">MSNIPSQFSALKTVPGRDGRIVLIDGVRLIAAVIVVFYHYTAWHHDRWGTATAVQAWPHLAQITVFGNMGVQLFFIISGFVILLSRYGRSKAKFVGSRVGRLYPAYWVGVIITGTLVFFIWQQPSPTLTVGEILVNLTMFQGAFKIEDVDGVYWTLWAELRFYIMILILMSLKWLTPAKVLAFAFIWPLVGLILQLAFPDGPAQVWISQLLMPKYAGLFTGGMALFLIYKFGPSWQRWAALVLSATIAAFHTSIYGPHEAKEFVGIEPPAIAYWLIVLGFFAMMSILTLTRLNRVNFGGLKTAGAITYPMYLLHQVIGWWLIGLLSPVLPRWTTLALVVALIAVAAWGVNRWVEVPFGGRLAKLVEKKLSRHRHETAPAQKGLRSS</sequence>
<proteinExistence type="predicted"/>
<evidence type="ECO:0000313" key="3">
    <source>
        <dbReference type="EMBL" id="APF41485.1"/>
    </source>
</evidence>
<dbReference type="AlphaFoldDB" id="A0A1L2ZPY2"/>
<feature type="transmembrane region" description="Helical" evidence="1">
    <location>
        <begin position="210"/>
        <end position="231"/>
    </location>
</feature>
<dbReference type="STRING" id="556325.BHE16_11395"/>
<feature type="transmembrane region" description="Helical" evidence="1">
    <location>
        <begin position="335"/>
        <end position="353"/>
    </location>
</feature>
<feature type="transmembrane region" description="Helical" evidence="1">
    <location>
        <begin position="105"/>
        <end position="121"/>
    </location>
</feature>
<keyword evidence="1" id="KW-1133">Transmembrane helix</keyword>
<keyword evidence="4" id="KW-1185">Reference proteome</keyword>
<protein>
    <recommendedName>
        <fullName evidence="2">Acyltransferase 3 domain-containing protein</fullName>
    </recommendedName>
</protein>
<organism evidence="3 4">
    <name type="scientific">Neomicrococcus aestuarii</name>
    <dbReference type="NCBI Taxonomy" id="556325"/>
    <lineage>
        <taxon>Bacteria</taxon>
        <taxon>Bacillati</taxon>
        <taxon>Actinomycetota</taxon>
        <taxon>Actinomycetes</taxon>
        <taxon>Micrococcales</taxon>
        <taxon>Micrococcaceae</taxon>
        <taxon>Neomicrococcus</taxon>
    </lineage>
</organism>
<evidence type="ECO:0000256" key="1">
    <source>
        <dbReference type="SAM" id="Phobius"/>
    </source>
</evidence>
<gene>
    <name evidence="3" type="ORF">BHE16_11395</name>
</gene>
<dbReference type="InterPro" id="IPR050879">
    <property type="entry name" value="Acyltransferase_3"/>
</dbReference>
<dbReference type="PANTHER" id="PTHR23028:SF53">
    <property type="entry name" value="ACYL_TRANSF_3 DOMAIN-CONTAINING PROTEIN"/>
    <property type="match status" value="1"/>
</dbReference>
<dbReference type="PANTHER" id="PTHR23028">
    <property type="entry name" value="ACETYLTRANSFERASE"/>
    <property type="match status" value="1"/>
</dbReference>
<dbReference type="InterPro" id="IPR002656">
    <property type="entry name" value="Acyl_transf_3_dom"/>
</dbReference>
<keyword evidence="1" id="KW-0472">Membrane</keyword>
<name>A0A1L2ZPY2_9MICC</name>
<evidence type="ECO:0000313" key="4">
    <source>
        <dbReference type="Proteomes" id="UP000183530"/>
    </source>
</evidence>
<keyword evidence="1" id="KW-0812">Transmembrane</keyword>
<dbReference type="GO" id="GO:0016747">
    <property type="term" value="F:acyltransferase activity, transferring groups other than amino-acyl groups"/>
    <property type="evidence" value="ECO:0007669"/>
    <property type="project" value="InterPro"/>
</dbReference>
<dbReference type="RefSeq" id="WP_071894955.1">
    <property type="nucleotide sequence ID" value="NZ_CP018135.1"/>
</dbReference>
<dbReference type="GO" id="GO:0016020">
    <property type="term" value="C:membrane"/>
    <property type="evidence" value="ECO:0007669"/>
    <property type="project" value="TreeGrafter"/>
</dbReference>
<dbReference type="EMBL" id="CP018135">
    <property type="protein sequence ID" value="APF41485.1"/>
    <property type="molecule type" value="Genomic_DNA"/>
</dbReference>
<feature type="transmembrane region" description="Helical" evidence="1">
    <location>
        <begin position="238"/>
        <end position="258"/>
    </location>
</feature>
<accession>A0A1L2ZPY2</accession>
<feature type="transmembrane region" description="Helical" evidence="1">
    <location>
        <begin position="21"/>
        <end position="40"/>
    </location>
</feature>
<dbReference type="KEGG" id="nae:BHE16_11395"/>
<feature type="domain" description="Acyltransferase 3" evidence="2">
    <location>
        <begin position="24"/>
        <end position="346"/>
    </location>
</feature>
<feature type="transmembrane region" description="Helical" evidence="1">
    <location>
        <begin position="270"/>
        <end position="290"/>
    </location>
</feature>
<dbReference type="Proteomes" id="UP000183530">
    <property type="component" value="Chromosome"/>
</dbReference>
<dbReference type="Pfam" id="PF01757">
    <property type="entry name" value="Acyl_transf_3"/>
    <property type="match status" value="1"/>
</dbReference>
<feature type="transmembrane region" description="Helical" evidence="1">
    <location>
        <begin position="60"/>
        <end position="84"/>
    </location>
</feature>